<keyword evidence="2" id="KW-1133">Transmembrane helix</keyword>
<evidence type="ECO:0000256" key="2">
    <source>
        <dbReference type="SAM" id="Phobius"/>
    </source>
</evidence>
<keyword evidence="2" id="KW-0472">Membrane</keyword>
<feature type="non-terminal residue" evidence="3">
    <location>
        <position position="1"/>
    </location>
</feature>
<reference evidence="3" key="1">
    <citation type="submission" date="2015-07" db="EMBL/GenBank/DDBJ databases">
        <title>Transcriptome Assembly of Anthurium amnicola.</title>
        <authorList>
            <person name="Suzuki J."/>
        </authorList>
    </citation>
    <scope>NUCLEOTIDE SEQUENCE</scope>
</reference>
<keyword evidence="2" id="KW-0812">Transmembrane</keyword>
<feature type="transmembrane region" description="Helical" evidence="2">
    <location>
        <begin position="24"/>
        <end position="48"/>
    </location>
</feature>
<sequence length="153" mass="16630">PNRLSLSSSSSLQLCPPPESSLSLFFFFSTALPATPIVSLSLLLLLFLSLNCEQTVAGSDKSLSPYHRLVSLLPRLSSSVMHTKLKSLRAASSPPLPPSPSSPDPIITSPVLSTSPARNQLRLSERTRRFPVQIGGSSADFCHTLLLFLRKFR</sequence>
<evidence type="ECO:0000313" key="3">
    <source>
        <dbReference type="EMBL" id="JAT58227.1"/>
    </source>
</evidence>
<proteinExistence type="predicted"/>
<name>A0A1D1YU85_9ARAE</name>
<feature type="compositionally biased region" description="Pro residues" evidence="1">
    <location>
        <begin position="94"/>
        <end position="103"/>
    </location>
</feature>
<dbReference type="AlphaFoldDB" id="A0A1D1YU85"/>
<gene>
    <name evidence="3" type="primary">exoc8_4</name>
    <name evidence="3" type="ORF">g.32877</name>
</gene>
<evidence type="ECO:0000256" key="1">
    <source>
        <dbReference type="SAM" id="MobiDB-lite"/>
    </source>
</evidence>
<organism evidence="3">
    <name type="scientific">Anthurium amnicola</name>
    <dbReference type="NCBI Taxonomy" id="1678845"/>
    <lineage>
        <taxon>Eukaryota</taxon>
        <taxon>Viridiplantae</taxon>
        <taxon>Streptophyta</taxon>
        <taxon>Embryophyta</taxon>
        <taxon>Tracheophyta</taxon>
        <taxon>Spermatophyta</taxon>
        <taxon>Magnoliopsida</taxon>
        <taxon>Liliopsida</taxon>
        <taxon>Araceae</taxon>
        <taxon>Pothoideae</taxon>
        <taxon>Potheae</taxon>
        <taxon>Anthurium</taxon>
    </lineage>
</organism>
<dbReference type="EMBL" id="GDJX01009709">
    <property type="protein sequence ID" value="JAT58227.1"/>
    <property type="molecule type" value="Transcribed_RNA"/>
</dbReference>
<feature type="region of interest" description="Disordered" evidence="1">
    <location>
        <begin position="89"/>
        <end position="112"/>
    </location>
</feature>
<protein>
    <submittedName>
        <fullName evidence="3">Exocyst complex component 8</fullName>
    </submittedName>
</protein>
<accession>A0A1D1YU85</accession>